<dbReference type="InterPro" id="IPR009543">
    <property type="entry name" value="VPS13_VAB"/>
</dbReference>
<proteinExistence type="predicted"/>
<feature type="non-terminal residue" evidence="3">
    <location>
        <position position="136"/>
    </location>
</feature>
<dbReference type="OrthoDB" id="428159at2759"/>
<dbReference type="PANTHER" id="PTHR16166:SF22">
    <property type="entry name" value="INTERMEMBRANE LIPID TRANSFER PROTEIN VPS13A"/>
    <property type="match status" value="1"/>
</dbReference>
<dbReference type="Proteomes" id="UP000081671">
    <property type="component" value="Unplaced"/>
</dbReference>
<dbReference type="GeneID" id="106002141"/>
<dbReference type="KEGG" id="dord:106002141"/>
<name>A0A1S3GUD5_DIPOR</name>
<dbReference type="RefSeq" id="XP_012892518.1">
    <property type="nucleotide sequence ID" value="XM_013037064.1"/>
</dbReference>
<dbReference type="PANTHER" id="PTHR16166">
    <property type="entry name" value="VACUOLAR PROTEIN SORTING-ASSOCIATED PROTEIN VPS13"/>
    <property type="match status" value="1"/>
</dbReference>
<feature type="non-terminal residue" evidence="3">
    <location>
        <position position="1"/>
    </location>
</feature>
<feature type="domain" description="Vacuolar protein sorting-associated protein 13 VPS13 adaptor binding" evidence="1">
    <location>
        <begin position="2"/>
        <end position="64"/>
    </location>
</feature>
<dbReference type="InterPro" id="IPR026847">
    <property type="entry name" value="VPS13"/>
</dbReference>
<evidence type="ECO:0000313" key="3">
    <source>
        <dbReference type="RefSeq" id="XP_012892518.1"/>
    </source>
</evidence>
<keyword evidence="2" id="KW-1185">Reference proteome</keyword>
<sequence length="136" mass="15534">VGVTIDLSSFNITRIVTFTPFYMIKNKSKYRVSVAEEGSDKWLSLDLEECIPFWPEDASSKLLIQVERNTGPPKRIYLNKQENCILLRLNNELGGIIAEVNLAEHSTVVTFSDYHDGAATFLLINHTRNDVVQYRQ</sequence>
<accession>A0A1S3GUD5</accession>
<dbReference type="AlphaFoldDB" id="A0A1S3GUD5"/>
<dbReference type="Pfam" id="PF25036">
    <property type="entry name" value="VPS13_VAB"/>
    <property type="match status" value="1"/>
</dbReference>
<dbReference type="GO" id="GO:0006914">
    <property type="term" value="P:autophagy"/>
    <property type="evidence" value="ECO:0007669"/>
    <property type="project" value="TreeGrafter"/>
</dbReference>
<protein>
    <submittedName>
        <fullName evidence="3">Vacuolar protein sorting-associated protein 13A-like</fullName>
    </submittedName>
</protein>
<evidence type="ECO:0000259" key="1">
    <source>
        <dbReference type="Pfam" id="PF25036"/>
    </source>
</evidence>
<reference evidence="3" key="1">
    <citation type="submission" date="2025-08" db="UniProtKB">
        <authorList>
            <consortium name="RefSeq"/>
        </authorList>
    </citation>
    <scope>IDENTIFICATION</scope>
    <source>
        <tissue evidence="3">Kidney</tissue>
    </source>
</reference>
<dbReference type="GO" id="GO:0045053">
    <property type="term" value="P:protein retention in Golgi apparatus"/>
    <property type="evidence" value="ECO:0007669"/>
    <property type="project" value="TreeGrafter"/>
</dbReference>
<dbReference type="InParanoid" id="A0A1S3GUD5"/>
<gene>
    <name evidence="3" type="primary">LOC106002141</name>
</gene>
<evidence type="ECO:0000313" key="2">
    <source>
        <dbReference type="Proteomes" id="UP000081671"/>
    </source>
</evidence>
<organism evidence="2 3">
    <name type="scientific">Dipodomys ordii</name>
    <name type="common">Ord's kangaroo rat</name>
    <dbReference type="NCBI Taxonomy" id="10020"/>
    <lineage>
        <taxon>Eukaryota</taxon>
        <taxon>Metazoa</taxon>
        <taxon>Chordata</taxon>
        <taxon>Craniata</taxon>
        <taxon>Vertebrata</taxon>
        <taxon>Euteleostomi</taxon>
        <taxon>Mammalia</taxon>
        <taxon>Eutheria</taxon>
        <taxon>Euarchontoglires</taxon>
        <taxon>Glires</taxon>
        <taxon>Rodentia</taxon>
        <taxon>Castorimorpha</taxon>
        <taxon>Heteromyidae</taxon>
        <taxon>Dipodomyinae</taxon>
        <taxon>Dipodomys</taxon>
    </lineage>
</organism>
<dbReference type="GO" id="GO:0006623">
    <property type="term" value="P:protein targeting to vacuole"/>
    <property type="evidence" value="ECO:0007669"/>
    <property type="project" value="TreeGrafter"/>
</dbReference>